<keyword evidence="2" id="KW-1185">Reference proteome</keyword>
<name>A0A2A9D2E3_9MICO</name>
<protein>
    <submittedName>
        <fullName evidence="1">Uncharacterized protein</fullName>
    </submittedName>
</protein>
<evidence type="ECO:0000313" key="2">
    <source>
        <dbReference type="Proteomes" id="UP000224915"/>
    </source>
</evidence>
<evidence type="ECO:0000313" key="1">
    <source>
        <dbReference type="EMBL" id="PFG20112.1"/>
    </source>
</evidence>
<dbReference type="Proteomes" id="UP000224915">
    <property type="component" value="Unassembled WGS sequence"/>
</dbReference>
<comment type="caution">
    <text evidence="1">The sequence shown here is derived from an EMBL/GenBank/DDBJ whole genome shotgun (WGS) entry which is preliminary data.</text>
</comment>
<dbReference type="AlphaFoldDB" id="A0A2A9D2E3"/>
<accession>A0A2A9D2E3</accession>
<dbReference type="EMBL" id="PDJD01000001">
    <property type="protein sequence ID" value="PFG20112.1"/>
    <property type="molecule type" value="Genomic_DNA"/>
</dbReference>
<gene>
    <name evidence="1" type="ORF">ATL40_1696</name>
</gene>
<sequence>MTAQPAPVNHSAPCQSAKRVGCNCHCVGMVHQKNILMAAFKSCGKPEKFDAELTRLFGSPFRSVSADPVAGESVRRKDWQPVASATPQKQCSQIEQRIVDVAVRDVLRIVHLIPKSSKVDWVPLLEGLTCRTSWSDVARQVQAFAGRPDRASGFFWSSALAATLGAWDKTRPTAAPRSSDIAAFPGSQSTVFKEVRHPRARSGNTVKTIKEVADPLAFNVAAETLAAALSRSSLPMREGRAVVAVIGSVTSADLWRHPAAVRYLLIPAIGILRRDFSGTFSLDSQSRLTEQIIEDELVQKWRARGVW</sequence>
<reference evidence="1 2" key="1">
    <citation type="submission" date="2017-10" db="EMBL/GenBank/DDBJ databases">
        <title>Sequencing the genomes of 1000 actinobacteria strains.</title>
        <authorList>
            <person name="Klenk H.-P."/>
        </authorList>
    </citation>
    <scope>NUCLEOTIDE SEQUENCE [LARGE SCALE GENOMIC DNA]</scope>
    <source>
        <strain evidence="1 2">DSM 21801</strain>
    </source>
</reference>
<proteinExistence type="predicted"/>
<organism evidence="1 2">
    <name type="scientific">Serinibacter salmoneus</name>
    <dbReference type="NCBI Taxonomy" id="556530"/>
    <lineage>
        <taxon>Bacteria</taxon>
        <taxon>Bacillati</taxon>
        <taxon>Actinomycetota</taxon>
        <taxon>Actinomycetes</taxon>
        <taxon>Micrococcales</taxon>
        <taxon>Beutenbergiaceae</taxon>
        <taxon>Serinibacter</taxon>
    </lineage>
</organism>